<reference evidence="2" key="2">
    <citation type="submission" date="2025-09" db="UniProtKB">
        <authorList>
            <consortium name="Ensembl"/>
        </authorList>
    </citation>
    <scope>IDENTIFICATION</scope>
</reference>
<organism evidence="2 3">
    <name type="scientific">Chrysolophus pictus</name>
    <name type="common">Golden pheasant</name>
    <name type="synonym">Phasianus pictus</name>
    <dbReference type="NCBI Taxonomy" id="9089"/>
    <lineage>
        <taxon>Eukaryota</taxon>
        <taxon>Metazoa</taxon>
        <taxon>Chordata</taxon>
        <taxon>Craniata</taxon>
        <taxon>Vertebrata</taxon>
        <taxon>Euteleostomi</taxon>
        <taxon>Archelosauria</taxon>
        <taxon>Archosauria</taxon>
        <taxon>Dinosauria</taxon>
        <taxon>Saurischia</taxon>
        <taxon>Theropoda</taxon>
        <taxon>Coelurosauria</taxon>
        <taxon>Aves</taxon>
        <taxon>Neognathae</taxon>
        <taxon>Galloanserae</taxon>
        <taxon>Galliformes</taxon>
        <taxon>Phasianidae</taxon>
        <taxon>Phasianinae</taxon>
        <taxon>Chrysolophus</taxon>
    </lineage>
</organism>
<evidence type="ECO:0000313" key="2">
    <source>
        <dbReference type="Ensembl" id="ENSCPIP00010000814.1"/>
    </source>
</evidence>
<dbReference type="FunFam" id="3.30.1360.220:FF:000001">
    <property type="entry name" value="Zinc finger, FYVE domain-containing 9a"/>
    <property type="match status" value="1"/>
</dbReference>
<dbReference type="Pfam" id="PF11979">
    <property type="entry name" value="SARA_C"/>
    <property type="match status" value="1"/>
</dbReference>
<dbReference type="PANTHER" id="PTHR46319">
    <property type="entry name" value="ZINC FINGER FYVE DOMAIN-CONTAINING PROTEIN"/>
    <property type="match status" value="1"/>
</dbReference>
<dbReference type="FunFam" id="3.30.500.40:FF:000002">
    <property type="entry name" value="Zinc finger FYVE domain-containing protein 16"/>
    <property type="match status" value="1"/>
</dbReference>
<accession>A0A8C3KYG7</accession>
<proteinExistence type="predicted"/>
<dbReference type="InterPro" id="IPR022557">
    <property type="entry name" value="SARA-like_C"/>
</dbReference>
<dbReference type="GO" id="GO:0016197">
    <property type="term" value="P:endosomal transport"/>
    <property type="evidence" value="ECO:0007669"/>
    <property type="project" value="TreeGrafter"/>
</dbReference>
<dbReference type="Proteomes" id="UP000694543">
    <property type="component" value="Unplaced"/>
</dbReference>
<dbReference type="AlphaFoldDB" id="A0A8C3KYG7"/>
<evidence type="ECO:0000313" key="3">
    <source>
        <dbReference type="Proteomes" id="UP000694543"/>
    </source>
</evidence>
<dbReference type="Ensembl" id="ENSCPIT00010000957.1">
    <property type="protein sequence ID" value="ENSCPIP00010000814.1"/>
    <property type="gene ID" value="ENSCPIG00010000631.1"/>
</dbReference>
<dbReference type="Gene3D" id="3.30.40.10">
    <property type="entry name" value="Zinc/RING finger domain, C3HC4 (zinc finger)"/>
    <property type="match status" value="1"/>
</dbReference>
<sequence length="670" mass="75428">IYFNLVQVFCGGCCKRKCKLQYMEKEARVCTRCYDNINKAQAFERMMSPTGPVPNSSVSSENASGPPLQEACITGSASCPLFSSPLPISALKQSDNEELCPKEQKRVWFADGILPTGEVAYTTKLSSGAKRSSQDTIHPDVPELHMFFFSSGTVVGWHVELNQILISLDPLVEEHLSHQQVSLLLEKGGARPLTFILNANLLVNVKLISYSSEKCWYFSTNGLHGLGQAEIVVLLQCLPDEKTFPNEIFQLFIDIYKNALIRNMENVTFSENFLSNEDHGGFLFVSPTYQKLDDLMLPDNPFLCGILIHKLEIPWAKVFPIRLMLRLGAEYGVYPTPLVSFRHRKPLFGEIGHTIMNLLVDLRNYQYTLHTIDNLFVHVEMGRSCIKIPLRKYNQVMKVINSSNDHVISIGASFNTEADSHFVCVQNKQGFYHTQANSTNEHPRKVTGASFVVFNGALKTSSGFLAKSSIVEDGLMVQITPETMESLRQALRDKKDFKITCGKVDGEDLKEYVDICWVEDEEKTNKEILSQVDGKSMEGTWSEKIPHTRDFERKGKVLKCTEVYYFLKDHELPSPVHLQFAKDIATACSTALCPHLKTLKKNGMNKIGLRVSIDSDMVEYLAGSGGHLFPQKYLNELDRALIPVIHGGMSDPASLPLKMELVFFLMEHLF</sequence>
<dbReference type="Gene3D" id="3.30.1360.220">
    <property type="entry name" value="Domain of unknown function (DUF3480), N-terminal subdomain"/>
    <property type="match status" value="2"/>
</dbReference>
<reference evidence="2" key="1">
    <citation type="submission" date="2025-08" db="UniProtKB">
        <authorList>
            <consortium name="Ensembl"/>
        </authorList>
    </citation>
    <scope>IDENTIFICATION</scope>
</reference>
<dbReference type="PANTHER" id="PTHR46319:SF1">
    <property type="entry name" value="ZINC FINGER FYVE DOMAIN-CONTAINING PROTEIN 16"/>
    <property type="match status" value="1"/>
</dbReference>
<feature type="domain" description="Smad anchor for receptor activation-like C-terminal" evidence="1">
    <location>
        <begin position="297"/>
        <end position="645"/>
    </location>
</feature>
<name>A0A8C3KYG7_CHRPC</name>
<keyword evidence="3" id="KW-1185">Reference proteome</keyword>
<protein>
    <recommendedName>
        <fullName evidence="1">Smad anchor for receptor activation-like C-terminal domain-containing protein</fullName>
    </recommendedName>
</protein>
<dbReference type="GO" id="GO:0031901">
    <property type="term" value="C:early endosome membrane"/>
    <property type="evidence" value="ECO:0007669"/>
    <property type="project" value="TreeGrafter"/>
</dbReference>
<dbReference type="Gene3D" id="3.30.500.40">
    <property type="match status" value="1"/>
</dbReference>
<dbReference type="InterPro" id="IPR013083">
    <property type="entry name" value="Znf_RING/FYVE/PHD"/>
</dbReference>
<dbReference type="GO" id="GO:0006622">
    <property type="term" value="P:protein targeting to lysosome"/>
    <property type="evidence" value="ECO:0007669"/>
    <property type="project" value="TreeGrafter"/>
</dbReference>
<evidence type="ECO:0000259" key="1">
    <source>
        <dbReference type="SMART" id="SM01421"/>
    </source>
</evidence>
<dbReference type="SMART" id="SM01421">
    <property type="entry name" value="DUF3480"/>
    <property type="match status" value="1"/>
</dbReference>